<dbReference type="AlphaFoldDB" id="A0AAQ1P7D5"/>
<organism evidence="1 2">
    <name type="scientific">Pseudomonas inefficax</name>
    <dbReference type="NCBI Taxonomy" id="2078786"/>
    <lineage>
        <taxon>Bacteria</taxon>
        <taxon>Pseudomonadati</taxon>
        <taxon>Pseudomonadota</taxon>
        <taxon>Gammaproteobacteria</taxon>
        <taxon>Pseudomonadales</taxon>
        <taxon>Pseudomonadaceae</taxon>
        <taxon>Pseudomonas</taxon>
    </lineage>
</organism>
<name>A0AAQ1P7D5_9PSED</name>
<keyword evidence="2" id="KW-1185">Reference proteome</keyword>
<dbReference type="Proteomes" id="UP000294335">
    <property type="component" value="Unassembled WGS sequence"/>
</dbReference>
<gene>
    <name evidence="1" type="ORF">JV551A3_V1_460056</name>
</gene>
<protein>
    <submittedName>
        <fullName evidence="1">Uncharacterized protein</fullName>
    </submittedName>
</protein>
<evidence type="ECO:0000313" key="2">
    <source>
        <dbReference type="Proteomes" id="UP000294335"/>
    </source>
</evidence>
<comment type="caution">
    <text evidence="1">The sequence shown here is derived from an EMBL/GenBank/DDBJ whole genome shotgun (WGS) entry which is preliminary data.</text>
</comment>
<accession>A0AAQ1P7D5</accession>
<sequence length="128" mass="14054">MVTAVVLIASHDWNLMSVVTQEGLCSSVTEPKRRISQRILKELTKCPNGCGPYFLRKRSWWRGIQIAFISGPQSLVQKQSLACGAKHSLIPSQPSIRLNGCGSIGINLTELLVPVPPRGHSQWSTTCT</sequence>
<proteinExistence type="predicted"/>
<reference evidence="1 2" key="1">
    <citation type="submission" date="2018-02" db="EMBL/GenBank/DDBJ databases">
        <authorList>
            <person name="Dubost A."/>
        </authorList>
    </citation>
    <scope>NUCLEOTIDE SEQUENCE [LARGE SCALE GENOMIC DNA]</scope>
    <source>
        <strain evidence="2">JV551A3</strain>
    </source>
</reference>
<evidence type="ECO:0000313" key="1">
    <source>
        <dbReference type="EMBL" id="SPO59193.1"/>
    </source>
</evidence>
<dbReference type="EMBL" id="OPYN01000046">
    <property type="protein sequence ID" value="SPO59193.1"/>
    <property type="molecule type" value="Genomic_DNA"/>
</dbReference>